<evidence type="ECO:0000256" key="5">
    <source>
        <dbReference type="ARBA" id="ARBA00022598"/>
    </source>
</evidence>
<dbReference type="InterPro" id="IPR036068">
    <property type="entry name" value="Nicotinate_pribotase-like_C"/>
</dbReference>
<reference evidence="11 13" key="2">
    <citation type="submission" date="2016-02" db="EMBL/GenBank/DDBJ databases">
        <title>Complete Genome Sequence of Propionibacterium acidipropionici ATCC 55737.</title>
        <authorList>
            <person name="Luna Flores C.H."/>
            <person name="Nielsen L.K."/>
            <person name="Marcellin E."/>
        </authorList>
    </citation>
    <scope>NUCLEOTIDE SEQUENCE [LARGE SCALE GENOMIC DNA]</scope>
    <source>
        <strain evidence="11 13">ATCC 55737</strain>
    </source>
</reference>
<evidence type="ECO:0000259" key="10">
    <source>
        <dbReference type="Pfam" id="PF17767"/>
    </source>
</evidence>
<dbReference type="EMBL" id="CP015970">
    <property type="protein sequence ID" value="AOZ46423.1"/>
    <property type="molecule type" value="Genomic_DNA"/>
</dbReference>
<dbReference type="AlphaFoldDB" id="A0AAC8YEI7"/>
<evidence type="ECO:0000256" key="7">
    <source>
        <dbReference type="ARBA" id="ARBA00022679"/>
    </source>
</evidence>
<dbReference type="SUPFAM" id="SSF54675">
    <property type="entry name" value="Nicotinate/Quinolinate PRTase N-terminal domain-like"/>
    <property type="match status" value="1"/>
</dbReference>
<dbReference type="Gene3D" id="3.20.20.70">
    <property type="entry name" value="Aldolase class I"/>
    <property type="match status" value="1"/>
</dbReference>
<feature type="domain" description="Nicotinate phosphoribosyltransferase N-terminal" evidence="10">
    <location>
        <begin position="5"/>
        <end position="128"/>
    </location>
</feature>
<evidence type="ECO:0000256" key="6">
    <source>
        <dbReference type="ARBA" id="ARBA00022642"/>
    </source>
</evidence>
<keyword evidence="5 9" id="KW-0436">Ligase</keyword>
<gene>
    <name evidence="12" type="ORF">A8L58_06595</name>
    <name evidence="11" type="ORF">AXH35_05130</name>
</gene>
<proteinExistence type="inferred from homology"/>
<dbReference type="InterPro" id="IPR007229">
    <property type="entry name" value="Nic_PRibTrfase-Fam"/>
</dbReference>
<dbReference type="PIRSF" id="PIRSF000484">
    <property type="entry name" value="NAPRT"/>
    <property type="match status" value="1"/>
</dbReference>
<comment type="pathway">
    <text evidence="1 9">Cofactor biosynthesis; NAD(+) biosynthesis; nicotinate D-ribonucleotide from nicotinate: step 1/1.</text>
</comment>
<dbReference type="PANTHER" id="PTHR11098">
    <property type="entry name" value="NICOTINATE PHOSPHORIBOSYLTRANSFERASE"/>
    <property type="match status" value="1"/>
</dbReference>
<dbReference type="NCBIfam" id="NF009131">
    <property type="entry name" value="PRK12484.1"/>
    <property type="match status" value="1"/>
</dbReference>
<comment type="PTM">
    <text evidence="9">Transiently phosphorylated on a His residue during the reaction cycle. Phosphorylation strongly increases the affinity for substrates and increases the rate of nicotinate D-ribonucleotide production. Dephosphorylation regenerates the low-affinity form of the enzyme, leading to product release.</text>
</comment>
<dbReference type="CDD" id="cd01570">
    <property type="entry name" value="NAPRTase_A"/>
    <property type="match status" value="1"/>
</dbReference>
<keyword evidence="7 9" id="KW-0808">Transferase</keyword>
<dbReference type="EMBL" id="CP014352">
    <property type="protein sequence ID" value="AMS04939.1"/>
    <property type="molecule type" value="Genomic_DNA"/>
</dbReference>
<comment type="function">
    <text evidence="9">Catalyzes the first step in the biosynthesis of NAD from nicotinic acid, the ATP-dependent synthesis of beta-nicotinate D-ribonucleotide from nicotinate and 5-phospho-D-ribose 1-phosphate.</text>
</comment>
<dbReference type="Proteomes" id="UP000178666">
    <property type="component" value="Chromosome"/>
</dbReference>
<dbReference type="Pfam" id="PF17767">
    <property type="entry name" value="NAPRTase_N"/>
    <property type="match status" value="1"/>
</dbReference>
<dbReference type="Gene3D" id="3.20.140.10">
    <property type="entry name" value="nicotinate phosphoribosyltransferase"/>
    <property type="match status" value="1"/>
</dbReference>
<evidence type="ECO:0000256" key="3">
    <source>
        <dbReference type="ARBA" id="ARBA00013236"/>
    </source>
</evidence>
<dbReference type="PANTHER" id="PTHR11098:SF8">
    <property type="entry name" value="NICOTINATE PHOSPHORIBOSYLTRANSFERASE PNCB1"/>
    <property type="match status" value="1"/>
</dbReference>
<dbReference type="NCBIfam" id="TIGR01513">
    <property type="entry name" value="NAPRTase_put"/>
    <property type="match status" value="1"/>
</dbReference>
<evidence type="ECO:0000313" key="11">
    <source>
        <dbReference type="EMBL" id="AMS04939.1"/>
    </source>
</evidence>
<dbReference type="GO" id="GO:0016757">
    <property type="term" value="F:glycosyltransferase activity"/>
    <property type="evidence" value="ECO:0007669"/>
    <property type="project" value="UniProtKB-KW"/>
</dbReference>
<evidence type="ECO:0000313" key="14">
    <source>
        <dbReference type="Proteomes" id="UP000178666"/>
    </source>
</evidence>
<evidence type="ECO:0000256" key="9">
    <source>
        <dbReference type="RuleBase" id="RU365100"/>
    </source>
</evidence>
<keyword evidence="4" id="KW-0597">Phosphoprotein</keyword>
<dbReference type="InterPro" id="IPR006405">
    <property type="entry name" value="Nic_PRibTrfase_pncB"/>
</dbReference>
<evidence type="ECO:0000256" key="4">
    <source>
        <dbReference type="ARBA" id="ARBA00022553"/>
    </source>
</evidence>
<keyword evidence="6 9" id="KW-0662">Pyridine nucleotide biosynthesis</keyword>
<evidence type="ECO:0000256" key="2">
    <source>
        <dbReference type="ARBA" id="ARBA00010897"/>
    </source>
</evidence>
<name>A0AAC8YEI7_9ACTN</name>
<evidence type="ECO:0000313" key="12">
    <source>
        <dbReference type="EMBL" id="AOZ46423.1"/>
    </source>
</evidence>
<comment type="catalytic activity">
    <reaction evidence="8 9">
        <text>5-phospho-alpha-D-ribose 1-diphosphate + nicotinate + ATP + H2O = nicotinate beta-D-ribonucleotide + ADP + phosphate + diphosphate</text>
        <dbReference type="Rhea" id="RHEA:36163"/>
        <dbReference type="ChEBI" id="CHEBI:15377"/>
        <dbReference type="ChEBI" id="CHEBI:30616"/>
        <dbReference type="ChEBI" id="CHEBI:32544"/>
        <dbReference type="ChEBI" id="CHEBI:33019"/>
        <dbReference type="ChEBI" id="CHEBI:43474"/>
        <dbReference type="ChEBI" id="CHEBI:57502"/>
        <dbReference type="ChEBI" id="CHEBI:58017"/>
        <dbReference type="ChEBI" id="CHEBI:456216"/>
        <dbReference type="EC" id="6.3.4.21"/>
    </reaction>
</comment>
<accession>A0AAC8YEI7</accession>
<dbReference type="GO" id="GO:0005829">
    <property type="term" value="C:cytosol"/>
    <property type="evidence" value="ECO:0007669"/>
    <property type="project" value="TreeGrafter"/>
</dbReference>
<dbReference type="RefSeq" id="WP_062819257.1">
    <property type="nucleotide sequence ID" value="NZ_CP014352.1"/>
</dbReference>
<dbReference type="GO" id="GO:0004516">
    <property type="term" value="F:nicotinate phosphoribosyltransferase activity"/>
    <property type="evidence" value="ECO:0007669"/>
    <property type="project" value="UniProtKB-UniRule"/>
</dbReference>
<keyword evidence="14" id="KW-1185">Reference proteome</keyword>
<evidence type="ECO:0000256" key="1">
    <source>
        <dbReference type="ARBA" id="ARBA00004952"/>
    </source>
</evidence>
<dbReference type="GO" id="GO:0034355">
    <property type="term" value="P:NAD+ biosynthetic process via the salvage pathway"/>
    <property type="evidence" value="ECO:0007669"/>
    <property type="project" value="TreeGrafter"/>
</dbReference>
<organism evidence="11 13">
    <name type="scientific">Acidipropionibacterium acidipropionici</name>
    <dbReference type="NCBI Taxonomy" id="1748"/>
    <lineage>
        <taxon>Bacteria</taxon>
        <taxon>Bacillati</taxon>
        <taxon>Actinomycetota</taxon>
        <taxon>Actinomycetes</taxon>
        <taxon>Propionibacteriales</taxon>
        <taxon>Propionibacteriaceae</taxon>
        <taxon>Acidipropionibacterium</taxon>
    </lineage>
</organism>
<sequence>MSTALLTDHYELTMVEAAMRAGTAWRRCVFELFPRRLPEGRRYGVVAGVGRMLEALEEFRFDPAEIAFLTDRGIVSPEMAEWLAGYRFSGSIHGYAEGDLYFPGSPLLTVEGSFAEACILETLLLSIYNHDSAIASAASRMVMLAEGRPIIEMGSRRTHEEAAVAAARAAWITGFGPTSNLAAGMRYGVPTSGTAAHSFTLLHDTEEQAFAAQLETYGDQTTLLVDTYDIEAAVRTGVRLTDGRLGAVRIDSGDLSIVARQVRDLLDDLGATQTRVIVTSDLDEWQIAALRGAPVDGFGVGTSLVTGSGAPTCSFVYKLVARAASDDPDAPLIPVAKKSSHKSTVGGRKYALRRLDPDGTATAEVVGVGQAPRADADDRDLIVPLVLDGATVGAEPLAVARSRHESAMKELPLSGRRISRGDQAIPTIMVHHGSDGSDAVLGGGLDL</sequence>
<keyword evidence="11" id="KW-0328">Glycosyltransferase</keyword>
<dbReference type="Proteomes" id="UP000075221">
    <property type="component" value="Chromosome"/>
</dbReference>
<protein>
    <recommendedName>
        <fullName evidence="3 9">Nicotinate phosphoribosyltransferase</fullName>
        <ecNumber evidence="3 9">6.3.4.21</ecNumber>
    </recommendedName>
</protein>
<evidence type="ECO:0000313" key="13">
    <source>
        <dbReference type="Proteomes" id="UP000075221"/>
    </source>
</evidence>
<comment type="similarity">
    <text evidence="2 9">Belongs to the NAPRTase family.</text>
</comment>
<dbReference type="InterPro" id="IPR040727">
    <property type="entry name" value="NAPRTase_N"/>
</dbReference>
<dbReference type="SUPFAM" id="SSF51690">
    <property type="entry name" value="Nicotinate/Quinolinate PRTase C-terminal domain-like"/>
    <property type="match status" value="1"/>
</dbReference>
<evidence type="ECO:0000256" key="8">
    <source>
        <dbReference type="ARBA" id="ARBA00048668"/>
    </source>
</evidence>
<dbReference type="EC" id="6.3.4.21" evidence="3 9"/>
<reference evidence="12 14" key="1">
    <citation type="journal article" date="2016" name="Plant Dis.">
        <title>Improved production of propionic acid using genome shuffling.</title>
        <authorList>
            <person name="Luna-Flores C.H."/>
            <person name="Palfreyman R.W."/>
            <person name="Kromer J.O."/>
            <person name="Nielsen L.K."/>
            <person name="Marcellin E."/>
        </authorList>
    </citation>
    <scope>NUCLEOTIDE SEQUENCE [LARGE SCALE GENOMIC DNA]</scope>
    <source>
        <strain evidence="12 14">F3E8</strain>
    </source>
</reference>
<dbReference type="NCBIfam" id="NF006698">
    <property type="entry name" value="PRK09243.1-5"/>
    <property type="match status" value="1"/>
</dbReference>
<dbReference type="InterPro" id="IPR013785">
    <property type="entry name" value="Aldolase_TIM"/>
</dbReference>